<proteinExistence type="predicted"/>
<evidence type="ECO:0008006" key="4">
    <source>
        <dbReference type="Google" id="ProtNLM"/>
    </source>
</evidence>
<name>A0A5C6ZJ29_9FLAO</name>
<evidence type="ECO:0000313" key="2">
    <source>
        <dbReference type="EMBL" id="TXD89569.1"/>
    </source>
</evidence>
<dbReference type="SUPFAM" id="SSF48452">
    <property type="entry name" value="TPR-like"/>
    <property type="match status" value="1"/>
</dbReference>
<comment type="caution">
    <text evidence="2">The sequence shown here is derived from an EMBL/GenBank/DDBJ whole genome shotgun (WGS) entry which is preliminary data.</text>
</comment>
<dbReference type="EMBL" id="VORO01000006">
    <property type="protein sequence ID" value="TXD89569.1"/>
    <property type="molecule type" value="Genomic_DNA"/>
</dbReference>
<evidence type="ECO:0000256" key="1">
    <source>
        <dbReference type="SAM" id="SignalP"/>
    </source>
</evidence>
<evidence type="ECO:0000313" key="3">
    <source>
        <dbReference type="Proteomes" id="UP000321578"/>
    </source>
</evidence>
<keyword evidence="3" id="KW-1185">Reference proteome</keyword>
<feature type="chain" id="PRO_5022712961" description="Tetratricopeptide repeat protein" evidence="1">
    <location>
        <begin position="19"/>
        <end position="233"/>
    </location>
</feature>
<keyword evidence="1" id="KW-0732">Signal</keyword>
<reference evidence="2 3" key="1">
    <citation type="submission" date="2019-08" db="EMBL/GenBank/DDBJ databases">
        <title>Genomes of Subsaximicrobium wynnwilliamsii strains.</title>
        <authorList>
            <person name="Bowman J.P."/>
        </authorList>
    </citation>
    <scope>NUCLEOTIDE SEQUENCE [LARGE SCALE GENOMIC DNA]</scope>
    <source>
        <strain evidence="2 3">2-80-2</strain>
    </source>
</reference>
<dbReference type="RefSeq" id="WP_147085927.1">
    <property type="nucleotide sequence ID" value="NZ_VORM01000012.1"/>
</dbReference>
<dbReference type="OrthoDB" id="1431564at2"/>
<protein>
    <recommendedName>
        <fullName evidence="4">Tetratricopeptide repeat protein</fullName>
    </recommendedName>
</protein>
<accession>A0A5C6ZJ29</accession>
<organism evidence="2 3">
    <name type="scientific">Subsaximicrobium wynnwilliamsii</name>
    <dbReference type="NCBI Taxonomy" id="291179"/>
    <lineage>
        <taxon>Bacteria</taxon>
        <taxon>Pseudomonadati</taxon>
        <taxon>Bacteroidota</taxon>
        <taxon>Flavobacteriia</taxon>
        <taxon>Flavobacteriales</taxon>
        <taxon>Flavobacteriaceae</taxon>
        <taxon>Subsaximicrobium</taxon>
    </lineage>
</organism>
<dbReference type="Gene3D" id="1.25.40.10">
    <property type="entry name" value="Tetratricopeptide repeat domain"/>
    <property type="match status" value="1"/>
</dbReference>
<dbReference type="Proteomes" id="UP000321578">
    <property type="component" value="Unassembled WGS sequence"/>
</dbReference>
<sequence>MKKILLTVIMLTTLGVTAQNNDQLKKHFEAYYLQMKGQGDVQGVINALTHLNVIAPNQARLDTLAYVYVSEGRNLEALNTIGIEKGPNDADINVEVKAIALKAMNQPERALTFYNELFKRDSNPYIAYEIADLLTINQDFAGAKAQVEYGLINATDDMKRAFYESQRPYEVPLKAAFTYMKALVVFNMNKADNLDQAIGLLDEALVMAPNFNIAKLSKDALEARKVTPPKDKE</sequence>
<gene>
    <name evidence="2" type="ORF">ESY86_07220</name>
</gene>
<feature type="signal peptide" evidence="1">
    <location>
        <begin position="1"/>
        <end position="18"/>
    </location>
</feature>
<dbReference type="InterPro" id="IPR011990">
    <property type="entry name" value="TPR-like_helical_dom_sf"/>
</dbReference>
<dbReference type="AlphaFoldDB" id="A0A5C6ZJ29"/>